<protein>
    <submittedName>
        <fullName evidence="2">Uncharacterized protein</fullName>
    </submittedName>
</protein>
<proteinExistence type="predicted"/>
<comment type="caution">
    <text evidence="2">The sequence shown here is derived from an EMBL/GenBank/DDBJ whole genome shotgun (WGS) entry which is preliminary data.</text>
</comment>
<dbReference type="OrthoDB" id="10335125at2759"/>
<sequence length="131" mass="14939">MQHKPKIITWLIPVHVFLRWLSTPVNAFCCASCSFSCCSSYHQNQNLTPSQNQKTQMMSYTSDAFPSFASFSSSASSSPPPNQMMNYNLNYSHPTNNQNPSLTLTHYQFQKLRPHYHYQNQNLTGASFCSS</sequence>
<name>A0A2P5FCM4_TREOI</name>
<evidence type="ECO:0000256" key="1">
    <source>
        <dbReference type="SAM" id="SignalP"/>
    </source>
</evidence>
<dbReference type="EMBL" id="JXTC01000044">
    <property type="protein sequence ID" value="PON95516.1"/>
    <property type="molecule type" value="Genomic_DNA"/>
</dbReference>
<organism evidence="2 3">
    <name type="scientific">Trema orientale</name>
    <name type="common">Charcoal tree</name>
    <name type="synonym">Celtis orientalis</name>
    <dbReference type="NCBI Taxonomy" id="63057"/>
    <lineage>
        <taxon>Eukaryota</taxon>
        <taxon>Viridiplantae</taxon>
        <taxon>Streptophyta</taxon>
        <taxon>Embryophyta</taxon>
        <taxon>Tracheophyta</taxon>
        <taxon>Spermatophyta</taxon>
        <taxon>Magnoliopsida</taxon>
        <taxon>eudicotyledons</taxon>
        <taxon>Gunneridae</taxon>
        <taxon>Pentapetalae</taxon>
        <taxon>rosids</taxon>
        <taxon>fabids</taxon>
        <taxon>Rosales</taxon>
        <taxon>Cannabaceae</taxon>
        <taxon>Trema</taxon>
    </lineage>
</organism>
<feature type="signal peptide" evidence="1">
    <location>
        <begin position="1"/>
        <end position="27"/>
    </location>
</feature>
<feature type="chain" id="PRO_5015138529" evidence="1">
    <location>
        <begin position="28"/>
        <end position="131"/>
    </location>
</feature>
<accession>A0A2P5FCM4</accession>
<dbReference type="Proteomes" id="UP000237000">
    <property type="component" value="Unassembled WGS sequence"/>
</dbReference>
<evidence type="ECO:0000313" key="2">
    <source>
        <dbReference type="EMBL" id="PON95516.1"/>
    </source>
</evidence>
<keyword evidence="3" id="KW-1185">Reference proteome</keyword>
<evidence type="ECO:0000313" key="3">
    <source>
        <dbReference type="Proteomes" id="UP000237000"/>
    </source>
</evidence>
<reference evidence="3" key="1">
    <citation type="submission" date="2016-06" db="EMBL/GenBank/DDBJ databases">
        <title>Parallel loss of symbiosis genes in relatives of nitrogen-fixing non-legume Parasponia.</title>
        <authorList>
            <person name="Van Velzen R."/>
            <person name="Holmer R."/>
            <person name="Bu F."/>
            <person name="Rutten L."/>
            <person name="Van Zeijl A."/>
            <person name="Liu W."/>
            <person name="Santuari L."/>
            <person name="Cao Q."/>
            <person name="Sharma T."/>
            <person name="Shen D."/>
            <person name="Roswanjaya Y."/>
            <person name="Wardhani T."/>
            <person name="Kalhor M.S."/>
            <person name="Jansen J."/>
            <person name="Van den Hoogen J."/>
            <person name="Gungor B."/>
            <person name="Hartog M."/>
            <person name="Hontelez J."/>
            <person name="Verver J."/>
            <person name="Yang W.-C."/>
            <person name="Schijlen E."/>
            <person name="Repin R."/>
            <person name="Schilthuizen M."/>
            <person name="Schranz E."/>
            <person name="Heidstra R."/>
            <person name="Miyata K."/>
            <person name="Fedorova E."/>
            <person name="Kohlen W."/>
            <person name="Bisseling T."/>
            <person name="Smit S."/>
            <person name="Geurts R."/>
        </authorList>
    </citation>
    <scope>NUCLEOTIDE SEQUENCE [LARGE SCALE GENOMIC DNA]</scope>
    <source>
        <strain evidence="3">cv. RG33-2</strain>
    </source>
</reference>
<gene>
    <name evidence="2" type="ORF">TorRG33x02_086620</name>
</gene>
<dbReference type="InParanoid" id="A0A2P5FCM4"/>
<keyword evidence="1" id="KW-0732">Signal</keyword>
<dbReference type="AlphaFoldDB" id="A0A2P5FCM4"/>